<protein>
    <submittedName>
        <fullName evidence="2">Uncharacterized protein</fullName>
    </submittedName>
</protein>
<feature type="compositionally biased region" description="Basic residues" evidence="1">
    <location>
        <begin position="64"/>
        <end position="78"/>
    </location>
</feature>
<feature type="compositionally biased region" description="Basic and acidic residues" evidence="1">
    <location>
        <begin position="1"/>
        <end position="10"/>
    </location>
</feature>
<accession>A0AAP0IA16</accession>
<gene>
    <name evidence="2" type="ORF">Scep_018926</name>
</gene>
<keyword evidence="3" id="KW-1185">Reference proteome</keyword>
<reference evidence="2 3" key="1">
    <citation type="submission" date="2024-01" db="EMBL/GenBank/DDBJ databases">
        <title>Genome assemblies of Stephania.</title>
        <authorList>
            <person name="Yang L."/>
        </authorList>
    </citation>
    <scope>NUCLEOTIDE SEQUENCE [LARGE SCALE GENOMIC DNA]</scope>
    <source>
        <strain evidence="2">JXDWG</strain>
        <tissue evidence="2">Leaf</tissue>
    </source>
</reference>
<dbReference type="Proteomes" id="UP001419268">
    <property type="component" value="Unassembled WGS sequence"/>
</dbReference>
<name>A0AAP0IA16_9MAGN</name>
<evidence type="ECO:0000313" key="3">
    <source>
        <dbReference type="Proteomes" id="UP001419268"/>
    </source>
</evidence>
<organism evidence="2 3">
    <name type="scientific">Stephania cephalantha</name>
    <dbReference type="NCBI Taxonomy" id="152367"/>
    <lineage>
        <taxon>Eukaryota</taxon>
        <taxon>Viridiplantae</taxon>
        <taxon>Streptophyta</taxon>
        <taxon>Embryophyta</taxon>
        <taxon>Tracheophyta</taxon>
        <taxon>Spermatophyta</taxon>
        <taxon>Magnoliopsida</taxon>
        <taxon>Ranunculales</taxon>
        <taxon>Menispermaceae</taxon>
        <taxon>Menispermoideae</taxon>
        <taxon>Cissampelideae</taxon>
        <taxon>Stephania</taxon>
    </lineage>
</organism>
<feature type="region of interest" description="Disordered" evidence="1">
    <location>
        <begin position="1"/>
        <end position="145"/>
    </location>
</feature>
<comment type="caution">
    <text evidence="2">The sequence shown here is derived from an EMBL/GenBank/DDBJ whole genome shotgun (WGS) entry which is preliminary data.</text>
</comment>
<feature type="compositionally biased region" description="Basic and acidic residues" evidence="1">
    <location>
        <begin position="133"/>
        <end position="143"/>
    </location>
</feature>
<dbReference type="AlphaFoldDB" id="A0AAP0IA16"/>
<evidence type="ECO:0000256" key="1">
    <source>
        <dbReference type="SAM" id="MobiDB-lite"/>
    </source>
</evidence>
<sequence length="357" mass="39770">MISKLEKMEAMTRSSARLKQKHVFSLPANSYTNPMHVEDEEDTDKDSPTLEQTSNTKGKEKAKAATKGKGKQKGKGKAASKDKLQKMKAGHEVDEDDEEKEDNEELMDQFMGTNEDSDDEDFAPSEGEDTAEGEGHDNEDSRYGSHSWETQTMTTMWASHRLVDDMEEDSAGGSDNMEDDLEIPHGFTKHAHAKENQDQTGDVESQIRQEDALLTELEVVHAEGETETTIGMDDHSLQPDEALYHSSEEQQMEGVGGEGYDLNLNNPWPNHPRGTTEHALGEMMRMVHEATAHAMQEMKNEVQGSVVAIQVGAEQLVAKTLQSFESTFINNLVHHYALFEGPSSSSRPGKEKIDDFL</sequence>
<proteinExistence type="predicted"/>
<feature type="compositionally biased region" description="Acidic residues" evidence="1">
    <location>
        <begin position="115"/>
        <end position="132"/>
    </location>
</feature>
<dbReference type="EMBL" id="JBBNAG010000008">
    <property type="protein sequence ID" value="KAK9111407.1"/>
    <property type="molecule type" value="Genomic_DNA"/>
</dbReference>
<feature type="compositionally biased region" description="Acidic residues" evidence="1">
    <location>
        <begin position="93"/>
        <end position="107"/>
    </location>
</feature>
<feature type="compositionally biased region" description="Basic and acidic residues" evidence="1">
    <location>
        <begin position="79"/>
        <end position="92"/>
    </location>
</feature>
<evidence type="ECO:0000313" key="2">
    <source>
        <dbReference type="EMBL" id="KAK9111407.1"/>
    </source>
</evidence>